<organism evidence="1 2">
    <name type="scientific">Pseudodesulfovibrio cashew</name>
    <dbReference type="NCBI Taxonomy" id="2678688"/>
    <lineage>
        <taxon>Bacteria</taxon>
        <taxon>Pseudomonadati</taxon>
        <taxon>Thermodesulfobacteriota</taxon>
        <taxon>Desulfovibrionia</taxon>
        <taxon>Desulfovibrionales</taxon>
        <taxon>Desulfovibrionaceae</taxon>
    </lineage>
</organism>
<dbReference type="Proteomes" id="UP000428328">
    <property type="component" value="Chromosome"/>
</dbReference>
<keyword evidence="2" id="KW-1185">Reference proteome</keyword>
<dbReference type="PIRSF" id="PIRSF033328">
    <property type="entry name" value="Phest_Mll4975"/>
    <property type="match status" value="1"/>
</dbReference>
<dbReference type="KEGG" id="psel:GM415_03360"/>
<reference evidence="1 2" key="1">
    <citation type="submission" date="2019-11" db="EMBL/GenBank/DDBJ databases">
        <authorList>
            <person name="Zheng R.K."/>
            <person name="Sun C.M."/>
        </authorList>
    </citation>
    <scope>NUCLEOTIDE SEQUENCE [LARGE SCALE GENOMIC DNA]</scope>
    <source>
        <strain evidence="1 2">SRB007</strain>
    </source>
</reference>
<accession>A0A6I6JDG8</accession>
<evidence type="ECO:0000313" key="1">
    <source>
        <dbReference type="EMBL" id="QGY39199.1"/>
    </source>
</evidence>
<proteinExistence type="predicted"/>
<evidence type="ECO:0000313" key="2">
    <source>
        <dbReference type="Proteomes" id="UP000428328"/>
    </source>
</evidence>
<dbReference type="Pfam" id="PF06299">
    <property type="entry name" value="DUF1045"/>
    <property type="match status" value="1"/>
</dbReference>
<dbReference type="EMBL" id="CP046400">
    <property type="protein sequence ID" value="QGY39199.1"/>
    <property type="molecule type" value="Genomic_DNA"/>
</dbReference>
<sequence length="267" mass="30179">MSGSARHCRTSGIWPSRNFWTNMNARRSEHMAARYGVYYAPEEGSELEQFGSRWLGRSAATGREIRQPGVPGLDREIVQILTQAPRLYGFHGTLVPPFPLCRGCSSEDFRDKVAACARNLAPIDLGPLELRVLGSFLALVPAEAAGMEGLRALHETCLLALHPFREPPSKAEMARRRARGLTPTQDRLLVRFGYPYVLEEYRFHLTLTDAVPDRERRAALLEYLEFETRPLREGAHPVRELCLFRQESPGEPFTIVERFPMGKEAEG</sequence>
<name>A0A6I6JDG8_9BACT</name>
<dbReference type="InterPro" id="IPR009389">
    <property type="entry name" value="DUF1045"/>
</dbReference>
<protein>
    <submittedName>
        <fullName evidence="1">DUF1045 domain-containing protein</fullName>
    </submittedName>
</protein>
<gene>
    <name evidence="1" type="ORF">GM415_03360</name>
</gene>
<dbReference type="Gene3D" id="3.90.1140.10">
    <property type="entry name" value="Cyclic phosphodiesterase"/>
    <property type="match status" value="1"/>
</dbReference>
<dbReference type="AlphaFoldDB" id="A0A6I6JDG8"/>